<protein>
    <submittedName>
        <fullName evidence="10">ABC transporter permease</fullName>
    </submittedName>
</protein>
<dbReference type="GO" id="GO:0005886">
    <property type="term" value="C:plasma membrane"/>
    <property type="evidence" value="ECO:0007669"/>
    <property type="project" value="UniProtKB-SubCell"/>
</dbReference>
<comment type="caution">
    <text evidence="10">The sequence shown here is derived from an EMBL/GenBank/DDBJ whole genome shotgun (WGS) entry which is preliminary data.</text>
</comment>
<dbReference type="Pfam" id="PF12704">
    <property type="entry name" value="MacB_PCD"/>
    <property type="match status" value="2"/>
</dbReference>
<feature type="transmembrane region" description="Helical" evidence="7">
    <location>
        <begin position="767"/>
        <end position="790"/>
    </location>
</feature>
<reference evidence="10" key="1">
    <citation type="submission" date="2022-01" db="EMBL/GenBank/DDBJ databases">
        <title>Genome-Based Taxonomic Classification of the Phylum Actinobacteria.</title>
        <authorList>
            <person name="Gao Y."/>
        </authorList>
    </citation>
    <scope>NUCLEOTIDE SEQUENCE</scope>
    <source>
        <strain evidence="10">KLBMP 8922</strain>
    </source>
</reference>
<feature type="transmembrane region" description="Helical" evidence="7">
    <location>
        <begin position="409"/>
        <end position="430"/>
    </location>
</feature>
<dbReference type="AlphaFoldDB" id="A0AA41PYR0"/>
<feature type="transmembrane region" description="Helical" evidence="7">
    <location>
        <begin position="495"/>
        <end position="515"/>
    </location>
</feature>
<name>A0AA41PYR0_9ACTN</name>
<feature type="transmembrane region" description="Helical" evidence="7">
    <location>
        <begin position="266"/>
        <end position="290"/>
    </location>
</feature>
<keyword evidence="5 7" id="KW-0472">Membrane</keyword>
<gene>
    <name evidence="10" type="ORF">LZ495_13475</name>
</gene>
<feature type="domain" description="MacB-like periplasmic core" evidence="9">
    <location>
        <begin position="491"/>
        <end position="685"/>
    </location>
</feature>
<organism evidence="10 11">
    <name type="scientific">Yinghuangia soli</name>
    <dbReference type="NCBI Taxonomy" id="2908204"/>
    <lineage>
        <taxon>Bacteria</taxon>
        <taxon>Bacillati</taxon>
        <taxon>Actinomycetota</taxon>
        <taxon>Actinomycetes</taxon>
        <taxon>Kitasatosporales</taxon>
        <taxon>Streptomycetaceae</taxon>
        <taxon>Yinghuangia</taxon>
    </lineage>
</organism>
<evidence type="ECO:0000313" key="11">
    <source>
        <dbReference type="Proteomes" id="UP001165378"/>
    </source>
</evidence>
<comment type="subcellular location">
    <subcellularLocation>
        <location evidence="1">Cell membrane</location>
        <topology evidence="1">Multi-pass membrane protein</topology>
    </subcellularLocation>
</comment>
<evidence type="ECO:0000313" key="10">
    <source>
        <dbReference type="EMBL" id="MCF2528228.1"/>
    </source>
</evidence>
<comment type="similarity">
    <text evidence="6">Belongs to the ABC-4 integral membrane protein family.</text>
</comment>
<feature type="transmembrane region" description="Helical" evidence="7">
    <location>
        <begin position="810"/>
        <end position="828"/>
    </location>
</feature>
<evidence type="ECO:0000256" key="1">
    <source>
        <dbReference type="ARBA" id="ARBA00004651"/>
    </source>
</evidence>
<dbReference type="GO" id="GO:0022857">
    <property type="term" value="F:transmembrane transporter activity"/>
    <property type="evidence" value="ECO:0007669"/>
    <property type="project" value="TreeGrafter"/>
</dbReference>
<evidence type="ECO:0000256" key="6">
    <source>
        <dbReference type="ARBA" id="ARBA00038076"/>
    </source>
</evidence>
<keyword evidence="4 7" id="KW-1133">Transmembrane helix</keyword>
<dbReference type="EMBL" id="JAKFHA010000006">
    <property type="protein sequence ID" value="MCF2528228.1"/>
    <property type="molecule type" value="Genomic_DNA"/>
</dbReference>
<dbReference type="Pfam" id="PF02687">
    <property type="entry name" value="FtsX"/>
    <property type="match status" value="2"/>
</dbReference>
<evidence type="ECO:0000256" key="4">
    <source>
        <dbReference type="ARBA" id="ARBA00022989"/>
    </source>
</evidence>
<feature type="transmembrane region" description="Helical" evidence="7">
    <location>
        <begin position="355"/>
        <end position="379"/>
    </location>
</feature>
<dbReference type="InterPro" id="IPR003838">
    <property type="entry name" value="ABC3_permease_C"/>
</dbReference>
<accession>A0AA41PYR0</accession>
<evidence type="ECO:0000256" key="7">
    <source>
        <dbReference type="SAM" id="Phobius"/>
    </source>
</evidence>
<evidence type="ECO:0000256" key="2">
    <source>
        <dbReference type="ARBA" id="ARBA00022475"/>
    </source>
</evidence>
<evidence type="ECO:0000256" key="5">
    <source>
        <dbReference type="ARBA" id="ARBA00023136"/>
    </source>
</evidence>
<evidence type="ECO:0000256" key="3">
    <source>
        <dbReference type="ARBA" id="ARBA00022692"/>
    </source>
</evidence>
<dbReference type="Proteomes" id="UP001165378">
    <property type="component" value="Unassembled WGS sequence"/>
</dbReference>
<proteinExistence type="inferred from homology"/>
<evidence type="ECO:0000259" key="9">
    <source>
        <dbReference type="Pfam" id="PF12704"/>
    </source>
</evidence>
<feature type="domain" description="ABC3 transporter permease C-terminal" evidence="8">
    <location>
        <begin position="268"/>
        <end position="388"/>
    </location>
</feature>
<feature type="transmembrane region" description="Helical" evidence="7">
    <location>
        <begin position="317"/>
        <end position="343"/>
    </location>
</feature>
<keyword evidence="11" id="KW-1185">Reference proteome</keyword>
<dbReference type="InterPro" id="IPR025857">
    <property type="entry name" value="MacB_PCD"/>
</dbReference>
<dbReference type="InterPro" id="IPR050250">
    <property type="entry name" value="Macrolide_Exporter_MacB"/>
</dbReference>
<evidence type="ECO:0000259" key="8">
    <source>
        <dbReference type="Pfam" id="PF02687"/>
    </source>
</evidence>
<feature type="domain" description="ABC3 transporter permease C-terminal" evidence="8">
    <location>
        <begin position="719"/>
        <end position="835"/>
    </location>
</feature>
<feature type="transmembrane region" description="Helical" evidence="7">
    <location>
        <begin position="715"/>
        <end position="740"/>
    </location>
</feature>
<feature type="transmembrane region" description="Helical" evidence="7">
    <location>
        <begin position="436"/>
        <end position="458"/>
    </location>
</feature>
<keyword evidence="3 7" id="KW-0812">Transmembrane</keyword>
<dbReference type="RefSeq" id="WP_235052398.1">
    <property type="nucleotide sequence ID" value="NZ_JAKFHA010000006.1"/>
</dbReference>
<sequence length="843" mass="86146">MFRTSLRNLTAHKLRLALTCLTIVFGVAFVSGVLIFGDSASKAMTDAAKHDYDNVSVSVRTTDAARDDGQLPPLTDGFLAEVRGLPGGAAARGDVSGFTAVVDKKNDLVGPAYTAAGANFSPGPDGTDPEYAFTAGRGPASAGEVAIDAATAEKAGFRVGDRVKVVGDGPVMEKTLSGVFTTDSAKLRTGGTLTLFDTATAQGLFTRPGSFDEITAKAAPGTSDAALLAGIKPLAPGGTKTVTGATLAADDQRAIKSATSSMSTGLLVFAVIALFVGAFVIANTFTMLVAQRTRETALLRAIGATRRQVVRSVRFEALLLGLAGSAAGIAAGAGLALGLKALLAAGDNGLPDGPLVVTAGTVVWSLAVGVGVTVVAAWLPARRAAKVAPVAALRADLPQSAASLVRRNVAGAVVTAAGVALMVLVGQSGTPMETKLLGIVFGAVVALAGIVVLTPLIAGPVIRGLGAVFGKVFGVEGRLAKENALRNPRRTASTAAALMIGLVLVTAMSVFGSSLKGLLDSVALKGITADYTVSSVSHRPLDPGIAATVAGLPDVAASSPSRPATLTVAGKDRDAKALDGEQGFKVLHADFLAGGPEGLRNGLVVSERAAKDNGWKAGDRVPVEFADGKTADLVVGGVYEDSDLLGDYLVSTQTLAPHVQRSGDEMVLVAAVPGKEKQLRSELKAALGDNPALQIQTKDDLRKEFGGAIDQMLTILYGLLGMAIAIAVVGIVNTLAMSVFERTRELGMLRAVGLDRRRMRRMIRLESVAISVFGAGLGIVLGLAAGAFGIMSARGEAAGLEVVVPWDRVGIFLGLAVLVGILAAWWPARRAAKLDVLDALHAE</sequence>
<keyword evidence="2" id="KW-1003">Cell membrane</keyword>
<feature type="domain" description="MacB-like periplasmic core" evidence="9">
    <location>
        <begin position="17"/>
        <end position="232"/>
    </location>
</feature>
<dbReference type="PANTHER" id="PTHR30572">
    <property type="entry name" value="MEMBRANE COMPONENT OF TRANSPORTER-RELATED"/>
    <property type="match status" value="1"/>
</dbReference>
<dbReference type="PANTHER" id="PTHR30572:SF4">
    <property type="entry name" value="ABC TRANSPORTER PERMEASE YTRF"/>
    <property type="match status" value="1"/>
</dbReference>